<dbReference type="InterPro" id="IPR030847">
    <property type="entry name" value="Hem25/SLC25A38"/>
</dbReference>
<evidence type="ECO:0000256" key="13">
    <source>
        <dbReference type="PROSITE-ProRule" id="PRU00282"/>
    </source>
</evidence>
<keyword evidence="7 14" id="KW-0297">G-protein coupled receptor</keyword>
<dbReference type="InterPro" id="IPR029069">
    <property type="entry name" value="HotDog_dom_sf"/>
</dbReference>
<protein>
    <recommendedName>
        <fullName evidence="12">Mitochondrial glycine transporter</fullName>
    </recommendedName>
    <alternativeName>
        <fullName evidence="12">Solute carrier family 25 member 38</fullName>
    </alternativeName>
</protein>
<dbReference type="InterPro" id="IPR023395">
    <property type="entry name" value="MCP_dom_sf"/>
</dbReference>
<dbReference type="PANTHER" id="PTHR46181:SF3">
    <property type="entry name" value="MITOCHONDRIAL GLYCINE TRANSPORTER"/>
    <property type="match status" value="1"/>
</dbReference>
<evidence type="ECO:0000256" key="5">
    <source>
        <dbReference type="ARBA" id="ARBA00022792"/>
    </source>
</evidence>
<dbReference type="Pfam" id="PF00153">
    <property type="entry name" value="Mito_carr"/>
    <property type="match status" value="3"/>
</dbReference>
<dbReference type="FunFam" id="1.50.40.10:FF:000036">
    <property type="entry name" value="Mitochondrial glycine transporter B"/>
    <property type="match status" value="1"/>
</dbReference>
<dbReference type="InterPro" id="IPR017452">
    <property type="entry name" value="GPCR_Rhodpsn_7TM"/>
</dbReference>
<dbReference type="GO" id="GO:0030218">
    <property type="term" value="P:erythrocyte differentiation"/>
    <property type="evidence" value="ECO:0007669"/>
    <property type="project" value="UniProtKB-UniRule"/>
</dbReference>
<dbReference type="GO" id="GO:0005743">
    <property type="term" value="C:mitochondrial inner membrane"/>
    <property type="evidence" value="ECO:0007669"/>
    <property type="project" value="UniProtKB-SubCell"/>
</dbReference>
<dbReference type="PROSITE" id="PS00237">
    <property type="entry name" value="G_PROTEIN_RECEP_F1_1"/>
    <property type="match status" value="1"/>
</dbReference>
<comment type="similarity">
    <text evidence="12">Belongs to the mitochondrial carrier (TC 2.A.29) family. SLC25A38 subfamily.</text>
</comment>
<dbReference type="SUPFAM" id="SSF54637">
    <property type="entry name" value="Thioesterase/thiol ester dehydrase-isomerase"/>
    <property type="match status" value="1"/>
</dbReference>
<dbReference type="GO" id="GO:0004950">
    <property type="term" value="F:chemokine receptor activity"/>
    <property type="evidence" value="ECO:0007669"/>
    <property type="project" value="InterPro"/>
</dbReference>
<comment type="catalytic activity">
    <reaction evidence="10 12">
        <text>glycine(in) = glycine(out)</text>
        <dbReference type="Rhea" id="RHEA:70715"/>
        <dbReference type="ChEBI" id="CHEBI:57305"/>
    </reaction>
</comment>
<dbReference type="GO" id="GO:1904983">
    <property type="term" value="P:glycine import into mitochondrion"/>
    <property type="evidence" value="ECO:0007669"/>
    <property type="project" value="UniProtKB-UniRule"/>
</dbReference>
<comment type="function">
    <text evidence="12">Mitochondrial glycine transporter that imports glycine into the mitochondrial matrix. Plays an important role in providing glycine for the first enzymatic step in heme biosynthesis, the condensation of glycine with succinyl-CoA to produce 5-aminolevulinate (ALA) in the miochondrial matrix. Required during erythropoiesis.</text>
</comment>
<evidence type="ECO:0000313" key="17">
    <source>
        <dbReference type="EMBL" id="MXQ88974.1"/>
    </source>
</evidence>
<dbReference type="AlphaFoldDB" id="A0A6B0RLV2"/>
<feature type="repeat" description="Solcar" evidence="13">
    <location>
        <begin position="630"/>
        <end position="714"/>
    </location>
</feature>
<dbReference type="PANTHER" id="PTHR46181">
    <property type="entry name" value="MITOCHONDRIAL GLYCINE TRANSPORTER"/>
    <property type="match status" value="1"/>
</dbReference>
<evidence type="ECO:0000256" key="12">
    <source>
        <dbReference type="HAMAP-Rule" id="MF_03064"/>
    </source>
</evidence>
<dbReference type="Gene3D" id="1.20.1070.10">
    <property type="entry name" value="Rhodopsin 7-helix transmembrane proteins"/>
    <property type="match status" value="1"/>
</dbReference>
<gene>
    <name evidence="12" type="primary">SLC25A38</name>
    <name evidence="17" type="ORF">E5288_WYG019938</name>
</gene>
<feature type="repeat" description="Solcar" evidence="13">
    <location>
        <begin position="438"/>
        <end position="527"/>
    </location>
</feature>
<feature type="transmembrane region" description="Helical" evidence="15">
    <location>
        <begin position="37"/>
        <end position="59"/>
    </location>
</feature>
<dbReference type="GO" id="GO:0006935">
    <property type="term" value="P:chemotaxis"/>
    <property type="evidence" value="ECO:0007669"/>
    <property type="project" value="InterPro"/>
</dbReference>
<evidence type="ECO:0000256" key="11">
    <source>
        <dbReference type="ARBA" id="ARBA00034083"/>
    </source>
</evidence>
<keyword evidence="8 12" id="KW-0496">Mitochondrion</keyword>
<evidence type="ECO:0000256" key="15">
    <source>
        <dbReference type="SAM" id="Phobius"/>
    </source>
</evidence>
<comment type="caution">
    <text evidence="17">The sequence shown here is derived from an EMBL/GenBank/DDBJ whole genome shotgun (WGS) entry which is preliminary data.</text>
</comment>
<dbReference type="CDD" id="cd03443">
    <property type="entry name" value="PaaI_thioesterase"/>
    <property type="match status" value="1"/>
</dbReference>
<dbReference type="Proteomes" id="UP000322234">
    <property type="component" value="Unassembled WGS sequence"/>
</dbReference>
<feature type="transmembrane region" description="Helical" evidence="15">
    <location>
        <begin position="109"/>
        <end position="127"/>
    </location>
</feature>
<evidence type="ECO:0000256" key="8">
    <source>
        <dbReference type="ARBA" id="ARBA00023128"/>
    </source>
</evidence>
<comment type="subcellular location">
    <subcellularLocation>
        <location evidence="1">Membrane</location>
        <topology evidence="1">Multi-pass membrane protein</topology>
    </subcellularLocation>
    <subcellularLocation>
        <location evidence="12">Mitochondrion inner membrane</location>
        <topology evidence="12">Multi-pass membrane protein</topology>
    </subcellularLocation>
</comment>
<comment type="function">
    <text evidence="11">Plays a role as pro-apoptotic protein that induces caspase-dependent apoptosis.</text>
</comment>
<feature type="transmembrane region" description="Helical" evidence="15">
    <location>
        <begin position="71"/>
        <end position="89"/>
    </location>
</feature>
<proteinExistence type="inferred from homology"/>
<evidence type="ECO:0000259" key="16">
    <source>
        <dbReference type="PROSITE" id="PS50262"/>
    </source>
</evidence>
<dbReference type="Pfam" id="PF03061">
    <property type="entry name" value="4HBT"/>
    <property type="match status" value="1"/>
</dbReference>
<dbReference type="Gene3D" id="3.10.129.10">
    <property type="entry name" value="Hotdog Thioesterase"/>
    <property type="match status" value="1"/>
</dbReference>
<accession>A0A6B0RLV2</accession>
<keyword evidence="4 12" id="KW-0677">Repeat</keyword>
<organism evidence="17 18">
    <name type="scientific">Bos mutus</name>
    <name type="common">wild yak</name>
    <dbReference type="NCBI Taxonomy" id="72004"/>
    <lineage>
        <taxon>Eukaryota</taxon>
        <taxon>Metazoa</taxon>
        <taxon>Chordata</taxon>
        <taxon>Craniata</taxon>
        <taxon>Vertebrata</taxon>
        <taxon>Euteleostomi</taxon>
        <taxon>Mammalia</taxon>
        <taxon>Eutheria</taxon>
        <taxon>Laurasiatheria</taxon>
        <taxon>Artiodactyla</taxon>
        <taxon>Ruminantia</taxon>
        <taxon>Pecora</taxon>
        <taxon>Bovidae</taxon>
        <taxon>Bovinae</taxon>
        <taxon>Bos</taxon>
    </lineage>
</organism>
<keyword evidence="14" id="KW-0807">Transducer</keyword>
<dbReference type="GO" id="GO:0015187">
    <property type="term" value="F:glycine transmembrane transporter activity"/>
    <property type="evidence" value="ECO:0007669"/>
    <property type="project" value="UniProtKB-UniRule"/>
</dbReference>
<dbReference type="InterPro" id="IPR000276">
    <property type="entry name" value="GPCR_Rhodpsn"/>
</dbReference>
<keyword evidence="18" id="KW-1185">Reference proteome</keyword>
<evidence type="ECO:0000256" key="6">
    <source>
        <dbReference type="ARBA" id="ARBA00022989"/>
    </source>
</evidence>
<dbReference type="InterPro" id="IPR018108">
    <property type="entry name" value="MCP_transmembrane"/>
</dbReference>
<dbReference type="SUPFAM" id="SSF81321">
    <property type="entry name" value="Family A G protein-coupled receptor-like"/>
    <property type="match status" value="1"/>
</dbReference>
<evidence type="ECO:0000256" key="3">
    <source>
        <dbReference type="ARBA" id="ARBA00022692"/>
    </source>
</evidence>
<feature type="transmembrane region" description="Helical" evidence="15">
    <location>
        <begin position="148"/>
        <end position="170"/>
    </location>
</feature>
<evidence type="ECO:0000256" key="14">
    <source>
        <dbReference type="RuleBase" id="RU000688"/>
    </source>
</evidence>
<evidence type="ECO:0000313" key="18">
    <source>
        <dbReference type="Proteomes" id="UP000322234"/>
    </source>
</evidence>
<name>A0A6B0RLV2_9CETA</name>
<evidence type="ECO:0000256" key="4">
    <source>
        <dbReference type="ARBA" id="ARBA00022737"/>
    </source>
</evidence>
<dbReference type="SUPFAM" id="SSF103506">
    <property type="entry name" value="Mitochondrial carrier"/>
    <property type="match status" value="1"/>
</dbReference>
<feature type="domain" description="G-protein coupled receptors family 1 profile" evidence="16">
    <location>
        <begin position="50"/>
        <end position="181"/>
    </location>
</feature>
<evidence type="ECO:0000256" key="2">
    <source>
        <dbReference type="ARBA" id="ARBA00022448"/>
    </source>
</evidence>
<dbReference type="PROSITE" id="PS50920">
    <property type="entry name" value="SOLCAR"/>
    <property type="match status" value="3"/>
</dbReference>
<reference evidence="17" key="1">
    <citation type="submission" date="2019-10" db="EMBL/GenBank/DDBJ databases">
        <title>The sequence and de novo assembly of the wild yak genome.</title>
        <authorList>
            <person name="Liu Y."/>
        </authorList>
    </citation>
    <scope>NUCLEOTIDE SEQUENCE [LARGE SCALE GENOMIC DNA]</scope>
    <source>
        <strain evidence="17">WY2019</strain>
    </source>
</reference>
<dbReference type="PRINTS" id="PR00237">
    <property type="entry name" value="GPCRRHODOPSN"/>
</dbReference>
<keyword evidence="9 12" id="KW-0472">Membrane</keyword>
<evidence type="ECO:0000256" key="7">
    <source>
        <dbReference type="ARBA" id="ARBA00023040"/>
    </source>
</evidence>
<dbReference type="Pfam" id="PF00001">
    <property type="entry name" value="7tm_1"/>
    <property type="match status" value="1"/>
</dbReference>
<dbReference type="EMBL" id="VBQZ03000051">
    <property type="protein sequence ID" value="MXQ88974.1"/>
    <property type="molecule type" value="Genomic_DNA"/>
</dbReference>
<dbReference type="Gene3D" id="1.50.40.10">
    <property type="entry name" value="Mitochondrial carrier domain"/>
    <property type="match status" value="1"/>
</dbReference>
<dbReference type="PRINTS" id="PR00657">
    <property type="entry name" value="CCCHEMOKINER"/>
</dbReference>
<keyword evidence="6 12" id="KW-1133">Transmembrane helix</keyword>
<keyword evidence="5 12" id="KW-0999">Mitochondrion inner membrane</keyword>
<dbReference type="InterPro" id="IPR000355">
    <property type="entry name" value="Chemokine_rcpt"/>
</dbReference>
<evidence type="ECO:0000256" key="1">
    <source>
        <dbReference type="ARBA" id="ARBA00004141"/>
    </source>
</evidence>
<evidence type="ECO:0000256" key="10">
    <source>
        <dbReference type="ARBA" id="ARBA00034060"/>
    </source>
</evidence>
<dbReference type="InterPro" id="IPR006683">
    <property type="entry name" value="Thioestr_dom"/>
</dbReference>
<feature type="repeat" description="Solcar" evidence="13">
    <location>
        <begin position="534"/>
        <end position="618"/>
    </location>
</feature>
<sequence length="719" mass="80356">MDYTPEPNLTTATDFYYPDIYSSPCDGEGRESKLLLAIFYCILFVFGLLGNSLVILVLVACKKLRSVTDVYLLNLALSDLLFVFSFPFQTHYQLDQWVFGTIMCKVVSGFYYIGFFSSMFFITLMSMDRYLAVVHAVYALKVRTISMGTALSLVVWLTALVATSPLLVFYQVASENGILQCYSYYNQQTLKWKIFIHFEDYSLPNSSWSPIMVRLYNELMEKTVDGTWTRLPGYCRSWQFLKEGDLARIAKVVPVQTVEDARLFLRITEMERLGFEYVVFHNDSEKKCVCLFQPGPLLEGLPGIIHGGALGTMIDTTLFMTAYCSANAVFTGTMTITFKSPITLGSVVRLEANITGMEGRKVFLSCEAQSSDRTILFAEASDFLSEEWMDRQGRACAPTNGTRGPVYSQASPPMIQKSRPALLQHQDVGDRVETLMLQPVIKAFLCGSISGTCSTLLFQPLDLLKTRLQTLQPSARGSRRVGMLALLLNVVRTESPLGLWKGMSPSIVRCVPGVGIYFGTLYSLKQYFLRGHPPTALESIILGAGSRSVAGVCMSPITVIKTRYESGRYGYESVYAALRSICHSEGFRGLFSGLTATLLRDAPFSGIYLMFYSQTKNVVLHRTDQLDAVLVPVVNFSCGIFAGILASLVTQPADVIKTHMQLFPMKFRWIGQSVTLIFKDYGLRGFFQGSVPRALRRTLMAAMAWTVYEEMMAKMGLKS</sequence>
<dbReference type="HAMAP" id="MF_03064">
    <property type="entry name" value="SLC25A38"/>
    <property type="match status" value="1"/>
</dbReference>
<keyword evidence="14" id="KW-0675">Receptor</keyword>
<comment type="similarity">
    <text evidence="14">Belongs to the G-protein coupled receptor 1 family.</text>
</comment>
<keyword evidence="2 12" id="KW-0813">Transport</keyword>
<keyword evidence="3 12" id="KW-0812">Transmembrane</keyword>
<evidence type="ECO:0000256" key="9">
    <source>
        <dbReference type="ARBA" id="ARBA00023136"/>
    </source>
</evidence>
<dbReference type="PROSITE" id="PS50262">
    <property type="entry name" value="G_PROTEIN_RECEP_F1_2"/>
    <property type="match status" value="1"/>
</dbReference>